<dbReference type="Pfam" id="PF20148">
    <property type="entry name" value="DUF6531"/>
    <property type="match status" value="1"/>
</dbReference>
<organism evidence="6 7">
    <name type="scientific">Agrobacterium tumefaciens</name>
    <dbReference type="NCBI Taxonomy" id="358"/>
    <lineage>
        <taxon>Bacteria</taxon>
        <taxon>Pseudomonadati</taxon>
        <taxon>Pseudomonadota</taxon>
        <taxon>Alphaproteobacteria</taxon>
        <taxon>Hyphomicrobiales</taxon>
        <taxon>Rhizobiaceae</taxon>
        <taxon>Rhizobium/Agrobacterium group</taxon>
        <taxon>Agrobacterium</taxon>
        <taxon>Agrobacterium tumefaciens complex</taxon>
    </lineage>
</organism>
<evidence type="ECO:0000259" key="4">
    <source>
        <dbReference type="Pfam" id="PF20148"/>
    </source>
</evidence>
<dbReference type="InterPro" id="IPR045351">
    <property type="entry name" value="DUF6531"/>
</dbReference>
<dbReference type="InterPro" id="IPR022385">
    <property type="entry name" value="Rhs_assc_core"/>
</dbReference>
<sequence>MAGDEKVHQRNGGQPHVAQTPANADGRVVVGSGAPQQDAEALRQQMIDDRKQELREIDEELSALNREVGSNRPNEEQIEYGTNLQADAYIAATELNALENHSYAESFEDFIETNGSMHGSLDNMTGPQRLHMARGQSDDFLARASGWDILEVGPQDLLGGPGGWLGRRGRRIFGRWRRPRGRLGGNRTRAQERVRGRRRKRRERKECRLAGNPAFMPTGIPVHYDPDFTVPGLLKLAITSTWYGDVEASGPLGRGRLSDMDATISRNEANGFTLLDEDGFAVNFKAPTPIPDGWEEGDTVRNTSLQQGHGRALILKEDALETHFAKGRDGIWRITQIRDRRGNTLQFARDAAENLLSITTPEGLKILFSYTGSLRTLAELEGIDGSRKTVMRYRYDDKQRMVLAECPYGERHEFSYDDRGILSEVIRNGDYHAKFEHDEKGRRTRTVSNHGVSATFQYDEVNRVTIYMPGSDRSRAIQFHYDENGAIIREVNALGHERRFVTDDEGRIAAEIDGEGNETRYAYDAAGNVKSIRDPVGRSTYYGWTSEGDMELVIDNAGKAWDFHYDDFGALSLVKSPTGHISEIRNNAAGLPTGVIRHDGLIAQNAYDDHSWLTETLDFRNARTRFERDAFGRVIRMTEANGVSTIYEYEDQSGNNFFRPTRIIRPDGAVFTSYTSEHGRLLETVDGEGRRSRYEYDGLGNLVLSITPMGGRIGFHYDDELNLMKVANEAGREWTFVRDVGGRIVQETDFSGRTTEYVLDRADRVVEAKQPDGRIVAYERDPSGSIVSRSAFLPGETKAQQCETFAYDDVGRLNLASNAHDTVSLEYDAAGQPISETTNGTRIESEYDCCGNRVKRRIDDQVITYDYDPLGALTGVSLGEIPVLNVIRDRLGQPVRRTAPDGFAIEFVHDPLGQLVRQMASGRVQATRQRSALLPEIWSRQFEWDRSAAPTMVADPLWGASRYEMDGNGQVTAAWHGGPNPGTPVFATVPADAIAGIGGDNREVERFDYAPTQDIAASETALPNHPLGRPFRQWSHAAGGEVLEAFGPHGEQIRYEYDAAGRVCYRHVDRNGFRRQSFHYLWDGFDQLVGVECPDGSAWRYSYDPFGRRIEKRQVRAGRRQGRDGGVALSVHRFLWDGDVLAAEYRVANDPGDRQSLVWWHFEPNSFVPMIRVDIDASGEQRILHVVTDHLGAPRELVKPSGEIVWSSSYRLWGGVRGLWTAANDNRGAISGGFVSRGFGSLQASLVSVADAAPVGGDDQPGINAHAAVIDADLCPIRFLGQWEDAETGLCYNRFRTYDPSTGQYLSPDPIGLLGGLRTHGYVEIPTWWADPLGLYGVYVFQMQPGKRCYVGKGEPTRMAESMRYRTGSSTREQGRNRCPRRLYTNTDADAAAAGMNPRDYGALVENRLLSQSGFNAVADSNWANVKLDGQSVFNRATPAQRAAATLTATRIRTAFGRC</sequence>
<feature type="domain" description="DUF6531" evidence="4">
    <location>
        <begin position="211"/>
        <end position="284"/>
    </location>
</feature>
<dbReference type="PANTHER" id="PTHR32305">
    <property type="match status" value="1"/>
</dbReference>
<dbReference type="Pfam" id="PF05593">
    <property type="entry name" value="RHS_repeat"/>
    <property type="match status" value="3"/>
</dbReference>
<dbReference type="EMBL" id="CP039923">
    <property type="protein sequence ID" value="QCL97453.1"/>
    <property type="molecule type" value="Genomic_DNA"/>
</dbReference>
<dbReference type="NCBIfam" id="TIGR01643">
    <property type="entry name" value="YD_repeat_2x"/>
    <property type="match status" value="5"/>
</dbReference>
<evidence type="ECO:0000259" key="5">
    <source>
        <dbReference type="Pfam" id="PF25023"/>
    </source>
</evidence>
<evidence type="ECO:0000313" key="6">
    <source>
        <dbReference type="EMBL" id="QCL97453.1"/>
    </source>
</evidence>
<evidence type="ECO:0000256" key="2">
    <source>
        <dbReference type="SAM" id="MobiDB-lite"/>
    </source>
</evidence>
<dbReference type="InterPro" id="IPR050708">
    <property type="entry name" value="T6SS_VgrG/RHS"/>
</dbReference>
<name>A0A4D7Z4D5_AGRTU</name>
<dbReference type="RefSeq" id="WP_137005866.1">
    <property type="nucleotide sequence ID" value="NZ_CP039923.1"/>
</dbReference>
<dbReference type="Gene3D" id="2.180.10.10">
    <property type="entry name" value="RHS repeat-associated core"/>
    <property type="match status" value="4"/>
</dbReference>
<dbReference type="Proteomes" id="UP000298649">
    <property type="component" value="Chromosome linear"/>
</dbReference>
<accession>A0A4D7Z4D5</accession>
<dbReference type="PANTHER" id="PTHR32305:SF15">
    <property type="entry name" value="PROTEIN RHSA-RELATED"/>
    <property type="match status" value="1"/>
</dbReference>
<feature type="domain" description="RHS protein conserved region" evidence="3">
    <location>
        <begin position="1184"/>
        <end position="1217"/>
    </location>
</feature>
<evidence type="ECO:0000256" key="1">
    <source>
        <dbReference type="ARBA" id="ARBA00022737"/>
    </source>
</evidence>
<dbReference type="InterPro" id="IPR001826">
    <property type="entry name" value="RHS"/>
</dbReference>
<dbReference type="NCBIfam" id="TIGR03696">
    <property type="entry name" value="Rhs_assc_core"/>
    <property type="match status" value="1"/>
</dbReference>
<feature type="domain" description="Teneurin-like YD-shell" evidence="5">
    <location>
        <begin position="412"/>
        <end position="542"/>
    </location>
</feature>
<proteinExistence type="predicted"/>
<reference evidence="6 7" key="1">
    <citation type="submission" date="2019-04" db="EMBL/GenBank/DDBJ databases">
        <title>Complete genome sequence of Agrobacterium tumefaciens CFBP7129.</title>
        <authorList>
            <person name="Haryono M."/>
            <person name="Lin Y.-C."/>
            <person name="Lai E.-M."/>
            <person name="Kuo C.-H."/>
        </authorList>
    </citation>
    <scope>NUCLEOTIDE SEQUENCE [LARGE SCALE GENOMIC DNA]</scope>
    <source>
        <strain evidence="6 7">CFBP7129</strain>
    </source>
</reference>
<dbReference type="InterPro" id="IPR056823">
    <property type="entry name" value="TEN-like_YD-shell"/>
</dbReference>
<dbReference type="Pfam" id="PF25023">
    <property type="entry name" value="TEN_YD-shell"/>
    <property type="match status" value="1"/>
</dbReference>
<keyword evidence="1" id="KW-0677">Repeat</keyword>
<dbReference type="Pfam" id="PF03527">
    <property type="entry name" value="RHS"/>
    <property type="match status" value="1"/>
</dbReference>
<gene>
    <name evidence="6" type="ORF">CFBP7129_25505</name>
</gene>
<feature type="region of interest" description="Disordered" evidence="2">
    <location>
        <begin position="1"/>
        <end position="40"/>
    </location>
</feature>
<evidence type="ECO:0000313" key="7">
    <source>
        <dbReference type="Proteomes" id="UP000298649"/>
    </source>
</evidence>
<dbReference type="InterPro" id="IPR006530">
    <property type="entry name" value="YD"/>
</dbReference>
<protein>
    <submittedName>
        <fullName evidence="6">RHS repeat protein</fullName>
    </submittedName>
</protein>
<evidence type="ECO:0000259" key="3">
    <source>
        <dbReference type="Pfam" id="PF03527"/>
    </source>
</evidence>
<dbReference type="InterPro" id="IPR031325">
    <property type="entry name" value="RHS_repeat"/>
</dbReference>